<gene>
    <name evidence="1" type="ORF">C1C91_13935</name>
</gene>
<dbReference type="AlphaFoldDB" id="A0A7U5Y917"/>
<dbReference type="InterPro" id="IPR007487">
    <property type="entry name" value="ABC_transpt-TYRBP-like"/>
</dbReference>
<accession>A0A7U5Y917</accession>
<sequence length="327" mass="36731">MTKPLLRRLLLLLCALPLRLWGAEILVISSYHPEYLWDRSYNASLEAHLGSAHHISHFYMDTKRRPPEEFDRIAEQALAFYRQVRPDLVVLGDDNAINYLAGEIAALGTPVVFLGMNENPRHKGLVGHPMITGVLERPLLKRNISEMSQLMGGIKKALVLFDSSQVSLTAIEDEFKIQTELRVGQTLINSQLIGDYGLWQEAVLHAKQNGYQAIFIGLYHTLTDDQGRHVNEQEVLAWASAHSPVPLFCFWEFSVGQGRAIGGLVLDGRDQGARAAELIGAILAGAQPGTLAPRAALRGEYVFSESQLARWRLTLPDKWRYKTLWRE</sequence>
<reference evidence="1" key="1">
    <citation type="journal article" date="2019" name="J Environ">
        <title>Genetic characterization and potential molecular dissemination mechanism of tet (31) gene in Aeromonas caviae from an oxytetracycline wastewater treatment system.</title>
        <authorList>
            <person name="Shi Y."/>
            <person name="Tian Z."/>
            <person name="Leclercq S.O."/>
            <person name="Zhang H."/>
            <person name="Yang M."/>
            <person name="Zhang Y."/>
        </authorList>
    </citation>
    <scope>NUCLEOTIDE SEQUENCE</scope>
    <source>
        <strain evidence="1">T25-39</strain>
    </source>
</reference>
<dbReference type="EMBL" id="CP025706">
    <property type="protein sequence ID" value="AXB05955.1"/>
    <property type="molecule type" value="Genomic_DNA"/>
</dbReference>
<evidence type="ECO:0000313" key="1">
    <source>
        <dbReference type="EMBL" id="AXB05955.1"/>
    </source>
</evidence>
<name>A0A7U5Y917_AERCA</name>
<dbReference type="Gene3D" id="3.40.50.2300">
    <property type="match status" value="2"/>
</dbReference>
<dbReference type="RefSeq" id="WP_119197411.1">
    <property type="nucleotide sequence ID" value="NZ_BPNS01000027.1"/>
</dbReference>
<dbReference type="Proteomes" id="UP000266778">
    <property type="component" value="Chromosome"/>
</dbReference>
<protein>
    <submittedName>
        <fullName evidence="1">Uncharacterized protein</fullName>
    </submittedName>
</protein>
<dbReference type="Pfam" id="PF04392">
    <property type="entry name" value="ABC_sub_bind"/>
    <property type="match status" value="1"/>
</dbReference>
<dbReference type="PANTHER" id="PTHR35271:SF1">
    <property type="entry name" value="ABC TRANSPORTER, SUBSTRATE-BINDING LIPOPROTEIN"/>
    <property type="match status" value="1"/>
</dbReference>
<dbReference type="PANTHER" id="PTHR35271">
    <property type="entry name" value="ABC TRANSPORTER, SUBSTRATE-BINDING LIPOPROTEIN-RELATED"/>
    <property type="match status" value="1"/>
</dbReference>
<proteinExistence type="predicted"/>
<evidence type="ECO:0000313" key="2">
    <source>
        <dbReference type="Proteomes" id="UP000266778"/>
    </source>
</evidence>
<organism evidence="1 2">
    <name type="scientific">Aeromonas caviae</name>
    <name type="common">Aeromonas punctata</name>
    <dbReference type="NCBI Taxonomy" id="648"/>
    <lineage>
        <taxon>Bacteria</taxon>
        <taxon>Pseudomonadati</taxon>
        <taxon>Pseudomonadota</taxon>
        <taxon>Gammaproteobacteria</taxon>
        <taxon>Aeromonadales</taxon>
        <taxon>Aeromonadaceae</taxon>
        <taxon>Aeromonas</taxon>
    </lineage>
</organism>